<proteinExistence type="predicted"/>
<organism evidence="1 2">
    <name type="scientific">Papaver somniferum</name>
    <name type="common">Opium poppy</name>
    <dbReference type="NCBI Taxonomy" id="3469"/>
    <lineage>
        <taxon>Eukaryota</taxon>
        <taxon>Viridiplantae</taxon>
        <taxon>Streptophyta</taxon>
        <taxon>Embryophyta</taxon>
        <taxon>Tracheophyta</taxon>
        <taxon>Spermatophyta</taxon>
        <taxon>Magnoliopsida</taxon>
        <taxon>Ranunculales</taxon>
        <taxon>Papaveraceae</taxon>
        <taxon>Papaveroideae</taxon>
        <taxon>Papaver</taxon>
    </lineage>
</organism>
<evidence type="ECO:0000313" key="2">
    <source>
        <dbReference type="Proteomes" id="UP000316621"/>
    </source>
</evidence>
<dbReference type="AlphaFoldDB" id="A0A4Y7IYI2"/>
<gene>
    <name evidence="1" type="ORF">C5167_012802</name>
</gene>
<dbReference type="EMBL" id="CM010717">
    <property type="protein sequence ID" value="RZC53954.1"/>
    <property type="molecule type" value="Genomic_DNA"/>
</dbReference>
<protein>
    <submittedName>
        <fullName evidence="1">Uncharacterized protein</fullName>
    </submittedName>
</protein>
<dbReference type="Proteomes" id="UP000316621">
    <property type="component" value="Chromosome 3"/>
</dbReference>
<reference evidence="1 2" key="1">
    <citation type="journal article" date="2018" name="Science">
        <title>The opium poppy genome and morphinan production.</title>
        <authorList>
            <person name="Guo L."/>
            <person name="Winzer T."/>
            <person name="Yang X."/>
            <person name="Li Y."/>
            <person name="Ning Z."/>
            <person name="He Z."/>
            <person name="Teodor R."/>
            <person name="Lu Y."/>
            <person name="Bowser T.A."/>
            <person name="Graham I.A."/>
            <person name="Ye K."/>
        </authorList>
    </citation>
    <scope>NUCLEOTIDE SEQUENCE [LARGE SCALE GENOMIC DNA]</scope>
    <source>
        <strain evidence="2">cv. HN1</strain>
        <tissue evidence="1">Leaves</tissue>
    </source>
</reference>
<dbReference type="Gramene" id="RZC53954">
    <property type="protein sequence ID" value="RZC53954"/>
    <property type="gene ID" value="C5167_012802"/>
</dbReference>
<name>A0A4Y7IYI2_PAPSO</name>
<accession>A0A4Y7IYI2</accession>
<sequence>MAAAKRKRTEPSEHILIDYLLLRNVVFGRETPYNPKLVIVKQEDGASAPPLGPISLFVLALRYLCTYGPDNHCKGFIKWVHRTEEVQVNSRFNDNSDEHYRDDPYELHDLYHPKFKMNSLAGLESIKKFLPIKNLQGQSFKKLKIRWVQVSRLQKAFRRLWKVLKRKLGR</sequence>
<keyword evidence="2" id="KW-1185">Reference proteome</keyword>
<evidence type="ECO:0000313" key="1">
    <source>
        <dbReference type="EMBL" id="RZC53954.1"/>
    </source>
</evidence>